<dbReference type="EMBL" id="JABXWR010000001">
    <property type="protein sequence ID" value="NVO66268.1"/>
    <property type="molecule type" value="Genomic_DNA"/>
</dbReference>
<dbReference type="CDD" id="cd00293">
    <property type="entry name" value="USP-like"/>
    <property type="match status" value="1"/>
</dbReference>
<dbReference type="PANTHER" id="PTHR46268:SF25">
    <property type="entry name" value="USPA DOMAIN PROTEIN"/>
    <property type="match status" value="1"/>
</dbReference>
<dbReference type="Pfam" id="PF00582">
    <property type="entry name" value="Usp"/>
    <property type="match status" value="1"/>
</dbReference>
<organism evidence="3 4">
    <name type="scientific">Methanofollis tationis</name>
    <dbReference type="NCBI Taxonomy" id="81417"/>
    <lineage>
        <taxon>Archaea</taxon>
        <taxon>Methanobacteriati</taxon>
        <taxon>Methanobacteriota</taxon>
        <taxon>Stenosarchaea group</taxon>
        <taxon>Methanomicrobia</taxon>
        <taxon>Methanomicrobiales</taxon>
        <taxon>Methanomicrobiaceae</taxon>
        <taxon>Methanofollis</taxon>
    </lineage>
</organism>
<evidence type="ECO:0000313" key="3">
    <source>
        <dbReference type="EMBL" id="NVO66268.1"/>
    </source>
</evidence>
<evidence type="ECO:0000313" key="4">
    <source>
        <dbReference type="Proteomes" id="UP000570823"/>
    </source>
</evidence>
<proteinExistence type="inferred from homology"/>
<protein>
    <submittedName>
        <fullName evidence="3">Universal stress protein</fullName>
    </submittedName>
</protein>
<accession>A0A7K4HN29</accession>
<dbReference type="Proteomes" id="UP000570823">
    <property type="component" value="Unassembled WGS sequence"/>
</dbReference>
<sequence>MKILVLIDGSKWSHMGALHAISIGKKKGAEVVLLSVLDKREARTMAFNYCTQSDKCEIIGTYEQNIWQDMHRSIEAELENIREYYSQEGCVCTIKIREGARREEIVAEIRENDYSLVVMGAFGQSGTSHPGSCLGEIAGEITTPLFIVR</sequence>
<dbReference type="Gene3D" id="3.40.50.620">
    <property type="entry name" value="HUPs"/>
    <property type="match status" value="1"/>
</dbReference>
<dbReference type="InterPro" id="IPR006016">
    <property type="entry name" value="UspA"/>
</dbReference>
<dbReference type="RefSeq" id="WP_176787977.1">
    <property type="nucleotide sequence ID" value="NZ_JABXWR010000001.1"/>
</dbReference>
<dbReference type="PANTHER" id="PTHR46268">
    <property type="entry name" value="STRESS RESPONSE PROTEIN NHAX"/>
    <property type="match status" value="1"/>
</dbReference>
<dbReference type="InterPro" id="IPR014729">
    <property type="entry name" value="Rossmann-like_a/b/a_fold"/>
</dbReference>
<evidence type="ECO:0000256" key="1">
    <source>
        <dbReference type="ARBA" id="ARBA00008791"/>
    </source>
</evidence>
<feature type="domain" description="UspA" evidence="2">
    <location>
        <begin position="72"/>
        <end position="149"/>
    </location>
</feature>
<dbReference type="AlphaFoldDB" id="A0A7K4HN29"/>
<comment type="similarity">
    <text evidence="1">Belongs to the universal stress protein A family.</text>
</comment>
<name>A0A7K4HN29_9EURY</name>
<dbReference type="OrthoDB" id="105697at2157"/>
<gene>
    <name evidence="3" type="ORF">HWN36_02835</name>
</gene>
<reference evidence="3 4" key="1">
    <citation type="submission" date="2020-06" db="EMBL/GenBank/DDBJ databases">
        <title>Methanofollis fontis sp. nov., a methanogen isolated from marine sediments near a cold seep at Four-Way Closure Ridge offshore southwestern Taiwan.</title>
        <authorList>
            <person name="Chen S.-C."/>
            <person name="Teng N.-H."/>
            <person name="Lin Y.-S."/>
            <person name="Lai M.-C."/>
            <person name="Chen H.-H."/>
            <person name="Wang C.-C."/>
        </authorList>
    </citation>
    <scope>NUCLEOTIDE SEQUENCE [LARGE SCALE GENOMIC DNA]</scope>
    <source>
        <strain evidence="3 4">DSM 2702</strain>
    </source>
</reference>
<evidence type="ECO:0000259" key="2">
    <source>
        <dbReference type="Pfam" id="PF00582"/>
    </source>
</evidence>
<keyword evidence="4" id="KW-1185">Reference proteome</keyword>
<comment type="caution">
    <text evidence="3">The sequence shown here is derived from an EMBL/GenBank/DDBJ whole genome shotgun (WGS) entry which is preliminary data.</text>
</comment>
<dbReference type="SUPFAM" id="SSF52402">
    <property type="entry name" value="Adenine nucleotide alpha hydrolases-like"/>
    <property type="match status" value="1"/>
</dbReference>